<feature type="compositionally biased region" description="Polar residues" evidence="1">
    <location>
        <begin position="133"/>
        <end position="150"/>
    </location>
</feature>
<reference evidence="3 4" key="1">
    <citation type="submission" date="2024-01" db="EMBL/GenBank/DDBJ databases">
        <title>A draft genome for a cacao thread blight-causing isolate of Paramarasmius palmivorus.</title>
        <authorList>
            <person name="Baruah I.K."/>
            <person name="Bukari Y."/>
            <person name="Amoako-Attah I."/>
            <person name="Meinhardt L.W."/>
            <person name="Bailey B.A."/>
            <person name="Cohen S.P."/>
        </authorList>
    </citation>
    <scope>NUCLEOTIDE SEQUENCE [LARGE SCALE GENOMIC DNA]</scope>
    <source>
        <strain evidence="3 4">GH-12</strain>
    </source>
</reference>
<dbReference type="EMBL" id="JAYKXP010000049">
    <property type="protein sequence ID" value="KAK7036764.1"/>
    <property type="molecule type" value="Genomic_DNA"/>
</dbReference>
<evidence type="ECO:0000256" key="2">
    <source>
        <dbReference type="SAM" id="Phobius"/>
    </source>
</evidence>
<feature type="compositionally biased region" description="Basic and acidic residues" evidence="1">
    <location>
        <begin position="50"/>
        <end position="61"/>
    </location>
</feature>
<feature type="transmembrane region" description="Helical" evidence="2">
    <location>
        <begin position="1421"/>
        <end position="1441"/>
    </location>
</feature>
<feature type="compositionally biased region" description="Acidic residues" evidence="1">
    <location>
        <begin position="985"/>
        <end position="1007"/>
    </location>
</feature>
<keyword evidence="2" id="KW-0472">Membrane</keyword>
<feature type="compositionally biased region" description="Basic and acidic residues" evidence="1">
    <location>
        <begin position="1008"/>
        <end position="1017"/>
    </location>
</feature>
<dbReference type="InterPro" id="IPR017956">
    <property type="entry name" value="AT_hook_DNA-bd_motif"/>
</dbReference>
<feature type="transmembrane region" description="Helical" evidence="2">
    <location>
        <begin position="1262"/>
        <end position="1285"/>
    </location>
</feature>
<keyword evidence="4" id="KW-1185">Reference proteome</keyword>
<feature type="compositionally biased region" description="Basic and acidic residues" evidence="1">
    <location>
        <begin position="397"/>
        <end position="406"/>
    </location>
</feature>
<name>A0AAW0CC71_9AGAR</name>
<feature type="compositionally biased region" description="Polar residues" evidence="1">
    <location>
        <begin position="533"/>
        <end position="544"/>
    </location>
</feature>
<feature type="region of interest" description="Disordered" evidence="1">
    <location>
        <begin position="951"/>
        <end position="1147"/>
    </location>
</feature>
<feature type="compositionally biased region" description="Acidic residues" evidence="1">
    <location>
        <begin position="448"/>
        <end position="460"/>
    </location>
</feature>
<feature type="compositionally biased region" description="Acidic residues" evidence="1">
    <location>
        <begin position="1114"/>
        <end position="1128"/>
    </location>
</feature>
<feature type="compositionally biased region" description="Polar residues" evidence="1">
    <location>
        <begin position="963"/>
        <end position="974"/>
    </location>
</feature>
<dbReference type="GO" id="GO:0003677">
    <property type="term" value="F:DNA binding"/>
    <property type="evidence" value="ECO:0007669"/>
    <property type="project" value="InterPro"/>
</dbReference>
<keyword evidence="2" id="KW-1133">Transmembrane helix</keyword>
<feature type="compositionally biased region" description="Acidic residues" evidence="1">
    <location>
        <begin position="332"/>
        <end position="346"/>
    </location>
</feature>
<dbReference type="SMART" id="SM00384">
    <property type="entry name" value="AT_hook"/>
    <property type="match status" value="3"/>
</dbReference>
<evidence type="ECO:0000313" key="3">
    <source>
        <dbReference type="EMBL" id="KAK7036764.1"/>
    </source>
</evidence>
<organism evidence="3 4">
    <name type="scientific">Paramarasmius palmivorus</name>
    <dbReference type="NCBI Taxonomy" id="297713"/>
    <lineage>
        <taxon>Eukaryota</taxon>
        <taxon>Fungi</taxon>
        <taxon>Dikarya</taxon>
        <taxon>Basidiomycota</taxon>
        <taxon>Agaricomycotina</taxon>
        <taxon>Agaricomycetes</taxon>
        <taxon>Agaricomycetidae</taxon>
        <taxon>Agaricales</taxon>
        <taxon>Marasmiineae</taxon>
        <taxon>Marasmiaceae</taxon>
        <taxon>Paramarasmius</taxon>
    </lineage>
</organism>
<feature type="compositionally biased region" description="Polar residues" evidence="1">
    <location>
        <begin position="637"/>
        <end position="648"/>
    </location>
</feature>
<feature type="region of interest" description="Disordered" evidence="1">
    <location>
        <begin position="49"/>
        <end position="793"/>
    </location>
</feature>
<feature type="transmembrane region" description="Helical" evidence="2">
    <location>
        <begin position="1549"/>
        <end position="1569"/>
    </location>
</feature>
<feature type="compositionally biased region" description="Acidic residues" evidence="1">
    <location>
        <begin position="1052"/>
        <end position="1067"/>
    </location>
</feature>
<feature type="transmembrane region" description="Helical" evidence="2">
    <location>
        <begin position="1391"/>
        <end position="1409"/>
    </location>
</feature>
<feature type="region of interest" description="Disordered" evidence="1">
    <location>
        <begin position="810"/>
        <end position="833"/>
    </location>
</feature>
<evidence type="ECO:0000256" key="1">
    <source>
        <dbReference type="SAM" id="MobiDB-lite"/>
    </source>
</evidence>
<comment type="caution">
    <text evidence="3">The sequence shown here is derived from an EMBL/GenBank/DDBJ whole genome shotgun (WGS) entry which is preliminary data.</text>
</comment>
<feature type="compositionally biased region" description="Basic and acidic residues" evidence="1">
    <location>
        <begin position="235"/>
        <end position="257"/>
    </location>
</feature>
<dbReference type="PRINTS" id="PR00929">
    <property type="entry name" value="ATHOOK"/>
</dbReference>
<feature type="compositionally biased region" description="Acidic residues" evidence="1">
    <location>
        <begin position="96"/>
        <end position="107"/>
    </location>
</feature>
<keyword evidence="2" id="KW-0812">Transmembrane</keyword>
<dbReference type="Proteomes" id="UP001383192">
    <property type="component" value="Unassembled WGS sequence"/>
</dbReference>
<feature type="compositionally biased region" description="Polar residues" evidence="1">
    <location>
        <begin position="190"/>
        <end position="234"/>
    </location>
</feature>
<feature type="transmembrane region" description="Helical" evidence="2">
    <location>
        <begin position="1448"/>
        <end position="1467"/>
    </location>
</feature>
<feature type="compositionally biased region" description="Basic and acidic residues" evidence="1">
    <location>
        <begin position="297"/>
        <end position="309"/>
    </location>
</feature>
<feature type="compositionally biased region" description="Low complexity" evidence="1">
    <location>
        <begin position="1088"/>
        <end position="1103"/>
    </location>
</feature>
<gene>
    <name evidence="3" type="ORF">VNI00_011430</name>
</gene>
<feature type="compositionally biased region" description="Acidic residues" evidence="1">
    <location>
        <begin position="260"/>
        <end position="276"/>
    </location>
</feature>
<proteinExistence type="predicted"/>
<evidence type="ECO:0000313" key="4">
    <source>
        <dbReference type="Proteomes" id="UP001383192"/>
    </source>
</evidence>
<feature type="compositionally biased region" description="Basic and acidic residues" evidence="1">
    <location>
        <begin position="520"/>
        <end position="532"/>
    </location>
</feature>
<accession>A0AAW0CC71</accession>
<feature type="region of interest" description="Disordered" evidence="1">
    <location>
        <begin position="884"/>
        <end position="917"/>
    </location>
</feature>
<feature type="transmembrane region" description="Helical" evidence="2">
    <location>
        <begin position="1505"/>
        <end position="1528"/>
    </location>
</feature>
<sequence>MGPPQAREHLKNVRALTLREMVREIGMDTWAKASRDEMIDYMFEVMAGHQVKEKDAEEEKKLKRRTLAGSSKGKDFEVQTAPVAGTGARKRKHEEEEREEVEEEVEETISSRRTTRRHKKDNTDERQEESISVIRTTRSGVRSASPQRTSPSKRKRNTKKQSEPTGESVSDNDNDTSEPPRRRLRATVNGPDTISSARTTRTKIQASGETPSRATRSLKTQEVSSTRSTRNASKTVDESPSRATRSRDKPSNRDRQAVTDSDDAEGEDEEQEESELDETRPSSPPKRGRGRPPKISKPVEEKVDEEAGPRTRSTSPNKRGRGRPRTSRPAEQDEDEETPQADDAEESASVAPRKRGRPRKSEQAPPEPADTPSARAQRSIKRPNPYPTYTSAVAAENAEKGKERVARRGRKPGPTSKIQTRKPKSNKKPVSARLDCVEVPPVPSNWKDEEDGEYDSDPDFMESSVAGPSNTQHEGAGINGDSREAEASSSVTAEPQVQAPVEEGYESSAGGDWTLEFAEEPVRREESVHHDAQQTVVEELSSSARIEEIQDEQEVPQTTGPDTLLAEASNTQKEEIHETHQSSASQDDGANPGEVEVGARIDEGGEQEQEGLSEPPLPLSEEPQKVADASNDEGHETTTVPDQSTSEPTIPPALEGEEQQQTVEDVGTQPPIDEPEVPVPNEGDSHSTSSALRDEQMDLDDVMDAVPTPLPLPQPAKASEEPAEDDGQTTTLDVNDVKMDDAPPVTAVDPVSVSVQNIVVNGDEPTTTPATEPQVAGDVNDEDAPEPIPGQTIALPETPVVDQALPPETEAIPAESVNGEDVNDVGKTLDTTAADGSNLDAVMAVDEETTQVEVPDIVAVDPAAAPESESVASAMDLDLTQAQEQTQETTADITVEPSSTSLAAEGEVQDTDVSSGPVFEQVATTRQEDIPDHSASVTTVQVKVTAIEVQVSENGAHSEEKSTSPLEAQPSNAIFASGLAVLDQYGDEDEDVPFGEAEDVSTTEANEDVTKSNDEQKSPTPKPALPSLRDFHTPPQEASGPSLMDLHSRPEQDDDFDNFEEEDPEAPEEPKDHFMPSLLDLHSRPADNESPPSASEEPSRAPSLLDLHSRPEPGEEENFSEADPEDHDELPPLNGTSVGATPEPLGVDIDDGIYPTRQLLLHPKLDMEVGWHPKLWVKYRLLEKTCMIMKGWLLVMDSVLSQRGIQTSYRAKRYDPTLRPIFDKLTVIIHGLTEIHIIIESTMRRQCKPRPGPAGESTALPWAANCFLTFVDIIIVFEVVFPSILQHCQPRREELLNTWIRQRDFVKLDIGRSDKERQMRKPLRNNEGLSVILALFNRADTFDGVAALTVLLFDHFLTLDREVSVRSKLLQICLYVIHFVRCNGVMIVPKLLNRYFSILAIGAHVSFILREVKTDKEWLEAASTIVIIPTVDLVLLLRVWALYGKAKILLYCLLPVIFVEPLILIGLDIKVVQSIAEKGFVHAGPMIKGCYPPTNPERATYSAMVYAPLVVSTAMFLLTMYQCGSRLYKNRKGSMLIRTPILSLFVRDGIYWFVAVLGLLISQIIMASVGRVSLGTVMPVFGGLCGYQLSHAA</sequence>
<feature type="compositionally biased region" description="Polar residues" evidence="1">
    <location>
        <begin position="753"/>
        <end position="771"/>
    </location>
</feature>
<protein>
    <submittedName>
        <fullName evidence="3">Uncharacterized protein</fullName>
    </submittedName>
</protein>